<name>A0A238XFC7_9ACTN</name>
<sequence>MSPTPVQIMSRRPESATSTVVSQAPSAEPVGIVITTVEQISVGNTRGCGDSNPYGD</sequence>
<keyword evidence="3" id="KW-1185">Reference proteome</keyword>
<accession>A0A238XFC7</accession>
<feature type="region of interest" description="Disordered" evidence="1">
    <location>
        <begin position="1"/>
        <end position="25"/>
    </location>
</feature>
<dbReference type="AlphaFoldDB" id="A0A238XFC7"/>
<feature type="compositionally biased region" description="Polar residues" evidence="1">
    <location>
        <begin position="15"/>
        <end position="25"/>
    </location>
</feature>
<reference evidence="2 3" key="1">
    <citation type="submission" date="2017-06" db="EMBL/GenBank/DDBJ databases">
        <authorList>
            <person name="Kim H.J."/>
            <person name="Triplett B.A."/>
        </authorList>
    </citation>
    <scope>NUCLEOTIDE SEQUENCE [LARGE SCALE GENOMIC DNA]</scope>
    <source>
        <strain evidence="2 3">DSM 43151</strain>
    </source>
</reference>
<dbReference type="RefSeq" id="WP_179277040.1">
    <property type="nucleotide sequence ID" value="NZ_BOMU01000041.1"/>
</dbReference>
<dbReference type="EMBL" id="FZNR01000003">
    <property type="protein sequence ID" value="SNR57705.1"/>
    <property type="molecule type" value="Genomic_DNA"/>
</dbReference>
<gene>
    <name evidence="2" type="ORF">SAMN06264365_103405</name>
</gene>
<dbReference type="Proteomes" id="UP000198415">
    <property type="component" value="Unassembled WGS sequence"/>
</dbReference>
<proteinExistence type="predicted"/>
<protein>
    <submittedName>
        <fullName evidence="2">Uncharacterized protein</fullName>
    </submittedName>
</protein>
<organism evidence="2 3">
    <name type="scientific">Actinoplanes regularis</name>
    <dbReference type="NCBI Taxonomy" id="52697"/>
    <lineage>
        <taxon>Bacteria</taxon>
        <taxon>Bacillati</taxon>
        <taxon>Actinomycetota</taxon>
        <taxon>Actinomycetes</taxon>
        <taxon>Micromonosporales</taxon>
        <taxon>Micromonosporaceae</taxon>
        <taxon>Actinoplanes</taxon>
    </lineage>
</organism>
<evidence type="ECO:0000313" key="3">
    <source>
        <dbReference type="Proteomes" id="UP000198415"/>
    </source>
</evidence>
<evidence type="ECO:0000313" key="2">
    <source>
        <dbReference type="EMBL" id="SNR57705.1"/>
    </source>
</evidence>
<evidence type="ECO:0000256" key="1">
    <source>
        <dbReference type="SAM" id="MobiDB-lite"/>
    </source>
</evidence>